<keyword evidence="2" id="KW-1185">Reference proteome</keyword>
<evidence type="ECO:0000313" key="2">
    <source>
        <dbReference type="Proteomes" id="UP000655570"/>
    </source>
</evidence>
<reference evidence="1 2" key="1">
    <citation type="submission" date="2020-08" db="EMBL/GenBank/DDBJ databases">
        <title>A Genomic Blueprint of the Chicken Gut Microbiome.</title>
        <authorList>
            <person name="Gilroy R."/>
            <person name="Ravi A."/>
            <person name="Getino M."/>
            <person name="Pursley I."/>
            <person name="Horton D.L."/>
            <person name="Alikhan N.-F."/>
            <person name="Baker D."/>
            <person name="Gharbi K."/>
            <person name="Hall N."/>
            <person name="Watson M."/>
            <person name="Adriaenssens E.M."/>
            <person name="Foster-Nyarko E."/>
            <person name="Jarju S."/>
            <person name="Secka A."/>
            <person name="Antonio M."/>
            <person name="Oren A."/>
            <person name="Chaudhuri R."/>
            <person name="La Ragione R.M."/>
            <person name="Hildebrand F."/>
            <person name="Pallen M.J."/>
        </authorList>
    </citation>
    <scope>NUCLEOTIDE SEQUENCE [LARGE SCALE GENOMIC DNA]</scope>
    <source>
        <strain evidence="1 2">Sa2CUA9</strain>
    </source>
</reference>
<dbReference type="RefSeq" id="WP_191803390.1">
    <property type="nucleotide sequence ID" value="NZ_JACSQF010000009.1"/>
</dbReference>
<dbReference type="Proteomes" id="UP000655570">
    <property type="component" value="Unassembled WGS sequence"/>
</dbReference>
<name>A0ABR8U055_9CELL</name>
<organism evidence="1 2">
    <name type="scientific">Oerskovia merdavium</name>
    <dbReference type="NCBI Taxonomy" id="2762227"/>
    <lineage>
        <taxon>Bacteria</taxon>
        <taxon>Bacillati</taxon>
        <taxon>Actinomycetota</taxon>
        <taxon>Actinomycetes</taxon>
        <taxon>Micrococcales</taxon>
        <taxon>Cellulomonadaceae</taxon>
        <taxon>Oerskovia</taxon>
    </lineage>
</organism>
<proteinExistence type="predicted"/>
<dbReference type="EMBL" id="JACSQF010000009">
    <property type="protein sequence ID" value="MBD7981073.1"/>
    <property type="molecule type" value="Genomic_DNA"/>
</dbReference>
<comment type="caution">
    <text evidence="1">The sequence shown here is derived from an EMBL/GenBank/DDBJ whole genome shotgun (WGS) entry which is preliminary data.</text>
</comment>
<sequence length="136" mass="15040">MQVALTVQECEATLAAIVRLKFDESGDVPEPYFGSPFVADAASKMLQAILDESDRTEDRGRAAGWRRWAQWSNRGTEPPIVVRYLASSAPWDTWTRAERVSCLRICAAPFILSEADVETLLAAVDTERHGARPTSS</sequence>
<accession>A0ABR8U055</accession>
<protein>
    <submittedName>
        <fullName evidence="1">Uncharacterized protein</fullName>
    </submittedName>
</protein>
<gene>
    <name evidence="1" type="ORF">H9641_10165</name>
</gene>
<evidence type="ECO:0000313" key="1">
    <source>
        <dbReference type="EMBL" id="MBD7981073.1"/>
    </source>
</evidence>